<organism evidence="1 2">
    <name type="scientific">Glaciecola petra</name>
    <dbReference type="NCBI Taxonomy" id="3075602"/>
    <lineage>
        <taxon>Bacteria</taxon>
        <taxon>Pseudomonadati</taxon>
        <taxon>Pseudomonadota</taxon>
        <taxon>Gammaproteobacteria</taxon>
        <taxon>Alteromonadales</taxon>
        <taxon>Alteromonadaceae</taxon>
        <taxon>Glaciecola</taxon>
    </lineage>
</organism>
<comment type="caution">
    <text evidence="1">The sequence shown here is derived from an EMBL/GenBank/DDBJ whole genome shotgun (WGS) entry which is preliminary data.</text>
</comment>
<proteinExistence type="predicted"/>
<dbReference type="Proteomes" id="UP001253545">
    <property type="component" value="Unassembled WGS sequence"/>
</dbReference>
<dbReference type="EMBL" id="JAVRHX010000001">
    <property type="protein sequence ID" value="MDT0594071.1"/>
    <property type="molecule type" value="Genomic_DNA"/>
</dbReference>
<evidence type="ECO:0000313" key="2">
    <source>
        <dbReference type="Proteomes" id="UP001253545"/>
    </source>
</evidence>
<name>A0ABU2ZP74_9ALTE</name>
<dbReference type="RefSeq" id="WP_311367557.1">
    <property type="nucleotide sequence ID" value="NZ_JAVRHX010000001.1"/>
</dbReference>
<sequence length="136" mass="15220">MPEQNSNKNPNKVLLHRLKNTKQLTLVVDGKNTVALAEKPIFGLSVTVNEALKSKLGCLLMPGFILGWVNYLDIKSFACISNDNIYTEAAQFIHAEKNQLLLKTPIKLVALEEDMNHSKHLFTFDDIGNARNDELA</sequence>
<reference evidence="1 2" key="1">
    <citation type="submission" date="2023-09" db="EMBL/GenBank/DDBJ databases">
        <authorList>
            <person name="Rey-Velasco X."/>
        </authorList>
    </citation>
    <scope>NUCLEOTIDE SEQUENCE [LARGE SCALE GENOMIC DNA]</scope>
    <source>
        <strain evidence="1 2">P117</strain>
    </source>
</reference>
<gene>
    <name evidence="1" type="ORF">RM552_04360</name>
</gene>
<protein>
    <submittedName>
        <fullName evidence="1">Uncharacterized protein</fullName>
    </submittedName>
</protein>
<evidence type="ECO:0000313" key="1">
    <source>
        <dbReference type="EMBL" id="MDT0594071.1"/>
    </source>
</evidence>
<keyword evidence="2" id="KW-1185">Reference proteome</keyword>
<accession>A0ABU2ZP74</accession>